<evidence type="ECO:0000313" key="1">
    <source>
        <dbReference type="Proteomes" id="UP000035642"/>
    </source>
</evidence>
<reference evidence="1" key="1">
    <citation type="submission" date="2012-09" db="EMBL/GenBank/DDBJ databases">
        <authorList>
            <person name="Martin A.A."/>
        </authorList>
    </citation>
    <scope>NUCLEOTIDE SEQUENCE</scope>
</reference>
<reference evidence="2" key="2">
    <citation type="submission" date="2017-02" db="UniProtKB">
        <authorList>
            <consortium name="WormBaseParasite"/>
        </authorList>
    </citation>
    <scope>IDENTIFICATION</scope>
</reference>
<proteinExistence type="predicted"/>
<dbReference type="Proteomes" id="UP000035642">
    <property type="component" value="Unassembled WGS sequence"/>
</dbReference>
<organism evidence="1 2">
    <name type="scientific">Angiostrongylus cantonensis</name>
    <name type="common">Rat lungworm</name>
    <dbReference type="NCBI Taxonomy" id="6313"/>
    <lineage>
        <taxon>Eukaryota</taxon>
        <taxon>Metazoa</taxon>
        <taxon>Ecdysozoa</taxon>
        <taxon>Nematoda</taxon>
        <taxon>Chromadorea</taxon>
        <taxon>Rhabditida</taxon>
        <taxon>Rhabditina</taxon>
        <taxon>Rhabditomorpha</taxon>
        <taxon>Strongyloidea</taxon>
        <taxon>Metastrongylidae</taxon>
        <taxon>Angiostrongylus</taxon>
    </lineage>
</organism>
<evidence type="ECO:0000313" key="2">
    <source>
        <dbReference type="WBParaSite" id="ACAC_0001386501-mRNA-1"/>
    </source>
</evidence>
<name>A0A0K0DQ26_ANGCA</name>
<protein>
    <submittedName>
        <fullName evidence="2">C2H2-type domain-containing protein</fullName>
    </submittedName>
</protein>
<sequence>MVLFHIILPPLPYVSSGNKRLLDVMVELVVSDLYDKIANEQTGVRVDPEVFYECKHCPAFQISGSSLRDSDKGRAHAAAHRIAFEALLEPSPVLICPICDFALKTSGTACIFGCMFNDLDLVKHLEQDHVDVLADDVVCDFSDPRYLLTTFQEKQLSRSIPERYVMCGNEVLCCLSSDEVADVTDSDVDDGTTVDLSNDDNDAELNPCNNGESSHMFLSNGGSAMDEVNTNVERAHVEGESEDGISVIHWNQVVSDTNSNRTSNQKKRCEKLLLRRKMSGVSVVTCMVCQWSPPRVRDSMRIRDEVSKHDQRMLSCMDFSLEEYFEKEHLSDLSGTINSQIMERVYGELLAKLFGICIPLVYRILHGNNGNPFRRPDASRKKRKVIRFTRSKGRRENLKAIPLGKAGHISDRDLSIRFEAKESSDAGSCEQDCADLLVAGNFESDQHIQCARAECGHSLLALADRMAIVRHVAAHIRHDETRLLNRTGASSVVACDCGMAVGSAMGYIYHIVHDHVFEQKQFSDISATIIVETAIASVLSLRVDFRATKWPLWCAYFSLENDEGDENFFAGCTDLNERWLKLWEDFIEEHLTGKSMSPGDTIKLFEMHPFVDEQRLQSRKHKSVAIMDSKSLYRSLSMVWRRLDNWAYDPVHRAQLASESRWIRLAQIRRKVFLESNKDEYQNPDIWSGVTTGANFRNRRDFFGWKIGFCYVVLLAGAVQFLLKFPFENAECPNSSSGLVVIPSSANESDYQETTGVAELSGAVVRCSSCSNVCISAVDTAAIKNHCALHAAMEGRMLCSLYIHSAADRPLVCPFCHCEVNVYKPMKFLHHLQAKHMDKARIIYDRYLFHYFPQQK</sequence>
<dbReference type="WBParaSite" id="ACAC_0001386501-mRNA-1">
    <property type="protein sequence ID" value="ACAC_0001386501-mRNA-1"/>
    <property type="gene ID" value="ACAC_0001386501"/>
</dbReference>
<dbReference type="AlphaFoldDB" id="A0A0K0DQ26"/>
<accession>A0A0K0DQ26</accession>
<keyword evidence="1" id="KW-1185">Reference proteome</keyword>